<evidence type="ECO:0000256" key="2">
    <source>
        <dbReference type="ARBA" id="ARBA00006490"/>
    </source>
</evidence>
<dbReference type="PANTHER" id="PTHR11601">
    <property type="entry name" value="CYSTEINE DESULFURYLASE FAMILY MEMBER"/>
    <property type="match status" value="1"/>
</dbReference>
<evidence type="ECO:0000256" key="9">
    <source>
        <dbReference type="ARBA" id="ARBA00050776"/>
    </source>
</evidence>
<dbReference type="EC" id="2.8.1.7" evidence="3"/>
<keyword evidence="7" id="KW-0408">Iron</keyword>
<dbReference type="PANTHER" id="PTHR11601:SF34">
    <property type="entry name" value="CYSTEINE DESULFURASE"/>
    <property type="match status" value="1"/>
</dbReference>
<name>B2J9U1_NOSP7</name>
<keyword evidence="6" id="KW-0663">Pyridoxal phosphate</keyword>
<dbReference type="InterPro" id="IPR015422">
    <property type="entry name" value="PyrdxlP-dep_Trfase_small"/>
</dbReference>
<dbReference type="PROSITE" id="PS00595">
    <property type="entry name" value="AA_TRANSFER_CLASS_5"/>
    <property type="match status" value="1"/>
</dbReference>
<dbReference type="OrthoDB" id="9808002at2"/>
<dbReference type="Proteomes" id="UP000001191">
    <property type="component" value="Chromosome"/>
</dbReference>
<dbReference type="EMBL" id="CP001037">
    <property type="protein sequence ID" value="ACC81118.1"/>
    <property type="molecule type" value="Genomic_DNA"/>
</dbReference>
<evidence type="ECO:0000256" key="8">
    <source>
        <dbReference type="ARBA" id="ARBA00023014"/>
    </source>
</evidence>
<proteinExistence type="inferred from homology"/>
<dbReference type="Gene3D" id="1.10.260.50">
    <property type="match status" value="1"/>
</dbReference>
<reference evidence="12 13" key="2">
    <citation type="journal article" date="2013" name="Plant Physiol.">
        <title>A Nostoc punctiforme Sugar Transporter Necessary to Establish a Cyanobacterium-Plant Symbiosis.</title>
        <authorList>
            <person name="Ekman M."/>
            <person name="Picossi S."/>
            <person name="Campbell E.L."/>
            <person name="Meeks J.C."/>
            <person name="Flores E."/>
        </authorList>
    </citation>
    <scope>NUCLEOTIDE SEQUENCE [LARGE SCALE GENOMIC DNA]</scope>
    <source>
        <strain evidence="13">ATCC 29133 / PCC 73102</strain>
    </source>
</reference>
<protein>
    <recommendedName>
        <fullName evidence="3">cysteine desulfurase</fullName>
        <ecNumber evidence="3">2.8.1.7</ecNumber>
    </recommendedName>
</protein>
<evidence type="ECO:0000313" key="12">
    <source>
        <dbReference type="EMBL" id="ACC81118.1"/>
    </source>
</evidence>
<dbReference type="RefSeq" id="WP_012409112.1">
    <property type="nucleotide sequence ID" value="NC_010628.1"/>
</dbReference>
<keyword evidence="13" id="KW-1185">Reference proteome</keyword>
<gene>
    <name evidence="12" type="ordered locus">Npun_R2564</name>
</gene>
<keyword evidence="4 12" id="KW-0808">Transferase</keyword>
<dbReference type="EnsemblBacteria" id="ACC81118">
    <property type="protein sequence ID" value="ACC81118"/>
    <property type="gene ID" value="Npun_R2564"/>
</dbReference>
<evidence type="ECO:0000256" key="10">
    <source>
        <dbReference type="RuleBase" id="RU004504"/>
    </source>
</evidence>
<feature type="domain" description="Aminotransferase class V" evidence="11">
    <location>
        <begin position="3"/>
        <end position="374"/>
    </location>
</feature>
<dbReference type="PIRSF" id="PIRSF005572">
    <property type="entry name" value="NifS"/>
    <property type="match status" value="1"/>
</dbReference>
<organism evidence="12 13">
    <name type="scientific">Nostoc punctiforme (strain ATCC 29133 / PCC 73102)</name>
    <dbReference type="NCBI Taxonomy" id="63737"/>
    <lineage>
        <taxon>Bacteria</taxon>
        <taxon>Bacillati</taxon>
        <taxon>Cyanobacteriota</taxon>
        <taxon>Cyanophyceae</taxon>
        <taxon>Nostocales</taxon>
        <taxon>Nostocaceae</taxon>
        <taxon>Nostoc</taxon>
    </lineage>
</organism>
<dbReference type="KEGG" id="npu:Npun_R2564"/>
<dbReference type="HOGENOM" id="CLU_003433_0_0_3"/>
<dbReference type="Gene3D" id="3.90.1150.10">
    <property type="entry name" value="Aspartate Aminotransferase, domain 1"/>
    <property type="match status" value="1"/>
</dbReference>
<evidence type="ECO:0000259" key="11">
    <source>
        <dbReference type="Pfam" id="PF00266"/>
    </source>
</evidence>
<dbReference type="AlphaFoldDB" id="B2J9U1"/>
<dbReference type="SUPFAM" id="SSF53383">
    <property type="entry name" value="PLP-dependent transferases"/>
    <property type="match status" value="1"/>
</dbReference>
<sequence length="402" mass="42988">MQIYLDYSATTPTRKEAIAVIQTVLTQQWGNPSSLHEWGQRAATVVEQARVQVASLINAANPESIVFTSGGTEANNLAIMGVARLYAVPQHLIISSVEHSAISETVKLLEMWGWEVTRLSVDIKGRVNPLDLKAALRHNTVLVSIIYGQSEVGTVQPIAELGKIVRCLRRAEPSHGTLFHTDAVQAAGRLPIDVQQLDVDLLSLSSHKIYGPQGAGALYVRPGVELMPLLSGGGQEMGLRSGTQAVPIIAGFGVAAELAAQELAIETPRLIELRDRAFAQLAEIPGLIPTGDGCDRLPHHVSMCLENADGKKLSGKALVRQLNLAGIGISAGAACHSGKLSPSPILLAMGYSEKAALGGIRITLGRDSTEADIDWTVMVLKQVLQRLTGESLKQQLLQIQVK</sequence>
<keyword evidence="8" id="KW-0411">Iron-sulfur</keyword>
<dbReference type="eggNOG" id="COG1104">
    <property type="taxonomic scope" value="Bacteria"/>
</dbReference>
<dbReference type="PhylomeDB" id="B2J9U1"/>
<evidence type="ECO:0000313" key="13">
    <source>
        <dbReference type="Proteomes" id="UP000001191"/>
    </source>
</evidence>
<dbReference type="InterPro" id="IPR000192">
    <property type="entry name" value="Aminotrans_V_dom"/>
</dbReference>
<evidence type="ECO:0000256" key="5">
    <source>
        <dbReference type="ARBA" id="ARBA00022723"/>
    </source>
</evidence>
<dbReference type="Gene3D" id="3.40.640.10">
    <property type="entry name" value="Type I PLP-dependent aspartate aminotransferase-like (Major domain)"/>
    <property type="match status" value="1"/>
</dbReference>
<evidence type="ECO:0000256" key="6">
    <source>
        <dbReference type="ARBA" id="ARBA00022898"/>
    </source>
</evidence>
<accession>B2J9U1</accession>
<dbReference type="NCBIfam" id="NF002806">
    <property type="entry name" value="PRK02948.1"/>
    <property type="match status" value="1"/>
</dbReference>
<dbReference type="STRING" id="63737.Npun_R2564"/>
<dbReference type="InterPro" id="IPR016454">
    <property type="entry name" value="Cysteine_dSase"/>
</dbReference>
<evidence type="ECO:0000256" key="4">
    <source>
        <dbReference type="ARBA" id="ARBA00022679"/>
    </source>
</evidence>
<dbReference type="InterPro" id="IPR020578">
    <property type="entry name" value="Aminotrans_V_PyrdxlP_BS"/>
</dbReference>
<evidence type="ECO:0000256" key="7">
    <source>
        <dbReference type="ARBA" id="ARBA00023004"/>
    </source>
</evidence>
<reference evidence="13" key="1">
    <citation type="submission" date="2008-04" db="EMBL/GenBank/DDBJ databases">
        <title>Complete sequence of chromosome of Nostoc punctiforme ATCC 29133.</title>
        <authorList>
            <consortium name="US DOE Joint Genome Institute"/>
            <person name="Copeland A."/>
            <person name="Lucas S."/>
            <person name="Lapidus A."/>
            <person name="Glavina del Rio T."/>
            <person name="Dalin E."/>
            <person name="Tice H."/>
            <person name="Pitluck S."/>
            <person name="Chain P."/>
            <person name="Malfatti S."/>
            <person name="Shin M."/>
            <person name="Vergez L."/>
            <person name="Schmutz J."/>
            <person name="Larimer F."/>
            <person name="Land M."/>
            <person name="Hauser L."/>
            <person name="Kyrpides N."/>
            <person name="Kim E."/>
            <person name="Meeks J.C."/>
            <person name="Elhai J."/>
            <person name="Campbell E.L."/>
            <person name="Thiel T."/>
            <person name="Longmire J."/>
            <person name="Potts M."/>
            <person name="Atlas R."/>
        </authorList>
    </citation>
    <scope>NUCLEOTIDE SEQUENCE [LARGE SCALE GENOMIC DNA]</scope>
    <source>
        <strain evidence="13">ATCC 29133 / PCC 73102</strain>
    </source>
</reference>
<evidence type="ECO:0000256" key="3">
    <source>
        <dbReference type="ARBA" id="ARBA00012239"/>
    </source>
</evidence>
<dbReference type="InterPro" id="IPR015421">
    <property type="entry name" value="PyrdxlP-dep_Trfase_major"/>
</dbReference>
<dbReference type="GO" id="GO:0051536">
    <property type="term" value="F:iron-sulfur cluster binding"/>
    <property type="evidence" value="ECO:0007669"/>
    <property type="project" value="UniProtKB-KW"/>
</dbReference>
<dbReference type="InterPro" id="IPR015424">
    <property type="entry name" value="PyrdxlP-dep_Trfase"/>
</dbReference>
<comment type="similarity">
    <text evidence="2">Belongs to the class-V pyridoxal-phosphate-dependent aminotransferase family. NifS/IscS subfamily.</text>
</comment>
<dbReference type="GO" id="GO:0008483">
    <property type="term" value="F:transaminase activity"/>
    <property type="evidence" value="ECO:0007669"/>
    <property type="project" value="UniProtKB-KW"/>
</dbReference>
<dbReference type="GO" id="GO:0031071">
    <property type="term" value="F:cysteine desulfurase activity"/>
    <property type="evidence" value="ECO:0007669"/>
    <property type="project" value="UniProtKB-EC"/>
</dbReference>
<comment type="cofactor">
    <cofactor evidence="1 10">
        <name>pyridoxal 5'-phosphate</name>
        <dbReference type="ChEBI" id="CHEBI:597326"/>
    </cofactor>
</comment>
<keyword evidence="12" id="KW-0032">Aminotransferase</keyword>
<keyword evidence="5" id="KW-0479">Metal-binding</keyword>
<dbReference type="Pfam" id="PF00266">
    <property type="entry name" value="Aminotran_5"/>
    <property type="match status" value="1"/>
</dbReference>
<evidence type="ECO:0000256" key="1">
    <source>
        <dbReference type="ARBA" id="ARBA00001933"/>
    </source>
</evidence>
<dbReference type="GO" id="GO:0046872">
    <property type="term" value="F:metal ion binding"/>
    <property type="evidence" value="ECO:0007669"/>
    <property type="project" value="UniProtKB-KW"/>
</dbReference>
<comment type="catalytic activity">
    <reaction evidence="9">
        <text>(sulfur carrier)-H + L-cysteine = (sulfur carrier)-SH + L-alanine</text>
        <dbReference type="Rhea" id="RHEA:43892"/>
        <dbReference type="Rhea" id="RHEA-COMP:14737"/>
        <dbReference type="Rhea" id="RHEA-COMP:14739"/>
        <dbReference type="ChEBI" id="CHEBI:29917"/>
        <dbReference type="ChEBI" id="CHEBI:35235"/>
        <dbReference type="ChEBI" id="CHEBI:57972"/>
        <dbReference type="ChEBI" id="CHEBI:64428"/>
        <dbReference type="EC" id="2.8.1.7"/>
    </reaction>
</comment>